<dbReference type="STRING" id="181874.A0A409W6E1"/>
<name>A0A409W6E1_9AGAR</name>
<dbReference type="EC" id="6.1.1.22" evidence="2"/>
<dbReference type="NCBIfam" id="NF003037">
    <property type="entry name" value="PRK03932.1"/>
    <property type="match status" value="1"/>
</dbReference>
<keyword evidence="6" id="KW-0648">Protein biosynthesis</keyword>
<keyword evidence="7" id="KW-0030">Aminoacyl-tRNA synthetase</keyword>
<dbReference type="InterPro" id="IPR004365">
    <property type="entry name" value="NA-bd_OB_tRNA"/>
</dbReference>
<dbReference type="OrthoDB" id="1931232at2759"/>
<dbReference type="Pfam" id="PF00152">
    <property type="entry name" value="tRNA-synt_2"/>
    <property type="match status" value="1"/>
</dbReference>
<dbReference type="InterPro" id="IPR012340">
    <property type="entry name" value="NA-bd_OB-fold"/>
</dbReference>
<dbReference type="GO" id="GO:0003676">
    <property type="term" value="F:nucleic acid binding"/>
    <property type="evidence" value="ECO:0007669"/>
    <property type="project" value="InterPro"/>
</dbReference>
<dbReference type="Proteomes" id="UP000284842">
    <property type="component" value="Unassembled WGS sequence"/>
</dbReference>
<evidence type="ECO:0000313" key="12">
    <source>
        <dbReference type="Proteomes" id="UP000284842"/>
    </source>
</evidence>
<dbReference type="EMBL" id="NHTK01005778">
    <property type="protein sequence ID" value="PPQ74074.1"/>
    <property type="molecule type" value="Genomic_DNA"/>
</dbReference>
<dbReference type="SUPFAM" id="SSF50249">
    <property type="entry name" value="Nucleic acid-binding proteins"/>
    <property type="match status" value="1"/>
</dbReference>
<dbReference type="InterPro" id="IPR006195">
    <property type="entry name" value="aa-tRNA-synth_II"/>
</dbReference>
<evidence type="ECO:0000313" key="11">
    <source>
        <dbReference type="EMBL" id="PPQ74074.1"/>
    </source>
</evidence>
<dbReference type="Gene3D" id="3.30.930.10">
    <property type="entry name" value="Bira Bifunctional Protein, Domain 2"/>
    <property type="match status" value="1"/>
</dbReference>
<accession>A0A409W6E1</accession>
<comment type="similarity">
    <text evidence="1">Belongs to the class-II aminoacyl-tRNA synthetase family.</text>
</comment>
<dbReference type="PANTHER" id="PTHR22594:SF34">
    <property type="entry name" value="ASPARAGINE--TRNA LIGASE, MITOCHONDRIAL-RELATED"/>
    <property type="match status" value="1"/>
</dbReference>
<keyword evidence="4" id="KW-0547">Nucleotide-binding</keyword>
<dbReference type="GO" id="GO:0005524">
    <property type="term" value="F:ATP binding"/>
    <property type="evidence" value="ECO:0007669"/>
    <property type="project" value="UniProtKB-KW"/>
</dbReference>
<dbReference type="PANTHER" id="PTHR22594">
    <property type="entry name" value="ASPARTYL/LYSYL-TRNA SYNTHETASE"/>
    <property type="match status" value="1"/>
</dbReference>
<gene>
    <name evidence="11" type="ORF">CVT24_012944</name>
</gene>
<dbReference type="GO" id="GO:0005739">
    <property type="term" value="C:mitochondrion"/>
    <property type="evidence" value="ECO:0007669"/>
    <property type="project" value="TreeGrafter"/>
</dbReference>
<dbReference type="InterPro" id="IPR004522">
    <property type="entry name" value="Asn-tRNA-ligase"/>
</dbReference>
<keyword evidence="3" id="KW-0436">Ligase</keyword>
<dbReference type="AlphaFoldDB" id="A0A409W6E1"/>
<dbReference type="Pfam" id="PF01336">
    <property type="entry name" value="tRNA_anti-codon"/>
    <property type="match status" value="1"/>
</dbReference>
<evidence type="ECO:0000256" key="9">
    <source>
        <dbReference type="ARBA" id="ARBA00068798"/>
    </source>
</evidence>
<keyword evidence="12" id="KW-1185">Reference proteome</keyword>
<protein>
    <recommendedName>
        <fullName evidence="9">Asparagine--tRNA ligase, mitochondrial</fullName>
        <ecNumber evidence="2">6.1.1.22</ecNumber>
    </recommendedName>
    <alternativeName>
        <fullName evidence="8">Asparaginyl-tRNA synthetase</fullName>
    </alternativeName>
</protein>
<proteinExistence type="inferred from homology"/>
<evidence type="ECO:0000259" key="10">
    <source>
        <dbReference type="PROSITE" id="PS50862"/>
    </source>
</evidence>
<dbReference type="Gene3D" id="2.40.50.140">
    <property type="entry name" value="Nucleic acid-binding proteins"/>
    <property type="match status" value="1"/>
</dbReference>
<evidence type="ECO:0000256" key="5">
    <source>
        <dbReference type="ARBA" id="ARBA00022840"/>
    </source>
</evidence>
<reference evidence="11 12" key="1">
    <citation type="journal article" date="2018" name="Evol. Lett.">
        <title>Horizontal gene cluster transfer increased hallucinogenic mushroom diversity.</title>
        <authorList>
            <person name="Reynolds H.T."/>
            <person name="Vijayakumar V."/>
            <person name="Gluck-Thaler E."/>
            <person name="Korotkin H.B."/>
            <person name="Matheny P.B."/>
            <person name="Slot J.C."/>
        </authorList>
    </citation>
    <scope>NUCLEOTIDE SEQUENCE [LARGE SCALE GENOMIC DNA]</scope>
    <source>
        <strain evidence="11 12">2629</strain>
    </source>
</reference>
<dbReference type="GO" id="GO:0004816">
    <property type="term" value="F:asparagine-tRNA ligase activity"/>
    <property type="evidence" value="ECO:0007669"/>
    <property type="project" value="UniProtKB-EC"/>
</dbReference>
<dbReference type="GO" id="GO:0006421">
    <property type="term" value="P:asparaginyl-tRNA aminoacylation"/>
    <property type="evidence" value="ECO:0007669"/>
    <property type="project" value="InterPro"/>
</dbReference>
<dbReference type="SUPFAM" id="SSF55681">
    <property type="entry name" value="Class II aaRS and biotin synthetases"/>
    <property type="match status" value="1"/>
</dbReference>
<dbReference type="InterPro" id="IPR002312">
    <property type="entry name" value="Asp/Asn-tRNA-synth_IIb"/>
</dbReference>
<evidence type="ECO:0000256" key="1">
    <source>
        <dbReference type="ARBA" id="ARBA00008226"/>
    </source>
</evidence>
<dbReference type="InterPro" id="IPR045864">
    <property type="entry name" value="aa-tRNA-synth_II/BPL/LPL"/>
</dbReference>
<evidence type="ECO:0000256" key="3">
    <source>
        <dbReference type="ARBA" id="ARBA00022598"/>
    </source>
</evidence>
<dbReference type="PRINTS" id="PR01042">
    <property type="entry name" value="TRNASYNTHASP"/>
</dbReference>
<dbReference type="CDD" id="cd00776">
    <property type="entry name" value="AsxRS_core"/>
    <property type="match status" value="1"/>
</dbReference>
<dbReference type="FunFam" id="3.30.930.10:FF:000016">
    <property type="entry name" value="Asparagine--tRNA ligase"/>
    <property type="match status" value="1"/>
</dbReference>
<dbReference type="FunCoup" id="A0A409W6E1">
    <property type="interactions" value="371"/>
</dbReference>
<evidence type="ECO:0000256" key="4">
    <source>
        <dbReference type="ARBA" id="ARBA00022741"/>
    </source>
</evidence>
<evidence type="ECO:0000256" key="8">
    <source>
        <dbReference type="ARBA" id="ARBA00029886"/>
    </source>
</evidence>
<feature type="domain" description="Aminoacyl-transfer RNA synthetases class-II family profile" evidence="10">
    <location>
        <begin position="158"/>
        <end position="494"/>
    </location>
</feature>
<evidence type="ECO:0000256" key="6">
    <source>
        <dbReference type="ARBA" id="ARBA00022917"/>
    </source>
</evidence>
<sequence>MLLRRLVSTTSPCQQRLPPTIRQLLQQNPESSSSGTHTVVSGWIQSIRKQKNVSFAVITDGSSSKGLQTVLLKGKDDEQLLRQLTNGAAVRVTGQLVPSKGSGQAVELLVDESQNGQIQVLGECDPLTYPIQKKALTPEYLRDHVHLRARTANVAAMLRTRDALRRRIDNVFEDQGFTHIHTPVITGNDAEGAGEAFRLSMVDNHHPAASDATQSPVEDRIEFFSRPAFLTVSHQLHLEAIATALSRVYTLSPCFRAEPSQTSRHLAEFWMLEAEWAIQSATNPYNGVEEICQFSETLLRESVGTLLASEDLQLLGKDMSEVKQRSLSAAFEGQPRWARMTYTDAIKELDKAPSSANFSFQPKWGAGLQSEHERYIAEQVVKGPVFITHYPASIKPFYMRASDADQGRTVECFDLLIPHIGELIGGSVREERWDILKRRMDEAGLLSSEEAGYEWYLDLRKYGSTPHGGFGMGFERLISWITGQENVRECITMPRWAGRMLL</sequence>
<keyword evidence="5" id="KW-0067">ATP-binding</keyword>
<evidence type="ECO:0000256" key="2">
    <source>
        <dbReference type="ARBA" id="ARBA00012816"/>
    </source>
</evidence>
<dbReference type="PROSITE" id="PS50862">
    <property type="entry name" value="AA_TRNA_LIGASE_II"/>
    <property type="match status" value="1"/>
</dbReference>
<dbReference type="CDD" id="cd04318">
    <property type="entry name" value="EcAsnRS_like_N"/>
    <property type="match status" value="1"/>
</dbReference>
<dbReference type="NCBIfam" id="TIGR00457">
    <property type="entry name" value="asnS"/>
    <property type="match status" value="1"/>
</dbReference>
<evidence type="ECO:0000256" key="7">
    <source>
        <dbReference type="ARBA" id="ARBA00023146"/>
    </source>
</evidence>
<dbReference type="InParanoid" id="A0A409W6E1"/>
<comment type="caution">
    <text evidence="11">The sequence shown here is derived from an EMBL/GenBank/DDBJ whole genome shotgun (WGS) entry which is preliminary data.</text>
</comment>
<dbReference type="InterPro" id="IPR004364">
    <property type="entry name" value="Aa-tRNA-synt_II"/>
</dbReference>
<organism evidence="11 12">
    <name type="scientific">Panaeolus cyanescens</name>
    <dbReference type="NCBI Taxonomy" id="181874"/>
    <lineage>
        <taxon>Eukaryota</taxon>
        <taxon>Fungi</taxon>
        <taxon>Dikarya</taxon>
        <taxon>Basidiomycota</taxon>
        <taxon>Agaricomycotina</taxon>
        <taxon>Agaricomycetes</taxon>
        <taxon>Agaricomycetidae</taxon>
        <taxon>Agaricales</taxon>
        <taxon>Agaricineae</taxon>
        <taxon>Galeropsidaceae</taxon>
        <taxon>Panaeolus</taxon>
    </lineage>
</organism>